<organism evidence="1 2">
    <name type="scientific">Candidatus Falkowbacteria bacterium CG10_big_fil_rev_8_21_14_0_10_39_11</name>
    <dbReference type="NCBI Taxonomy" id="1974565"/>
    <lineage>
        <taxon>Bacteria</taxon>
        <taxon>Candidatus Falkowiibacteriota</taxon>
    </lineage>
</organism>
<name>A0A2H0V4N8_9BACT</name>
<accession>A0A2H0V4N8</accession>
<dbReference type="EMBL" id="PFAP01000022">
    <property type="protein sequence ID" value="PIR94028.1"/>
    <property type="molecule type" value="Genomic_DNA"/>
</dbReference>
<dbReference type="Proteomes" id="UP000229901">
    <property type="component" value="Unassembled WGS sequence"/>
</dbReference>
<sequence>MKFHIDRLIKDEIAAHIENEVIVIGGEVQVNWPGIETNLQKDVMPIRKCSSQIKINNIIGKKSQGWWRWKKNI</sequence>
<reference evidence="2" key="1">
    <citation type="submission" date="2017-09" db="EMBL/GenBank/DDBJ databases">
        <title>Depth-based differentiation of microbial function through sediment-hosted aquifers and enrichment of novel symbionts in the deep terrestrial subsurface.</title>
        <authorList>
            <person name="Probst A.J."/>
            <person name="Ladd B."/>
            <person name="Jarett J.K."/>
            <person name="Geller-Mcgrath D.E."/>
            <person name="Sieber C.M.K."/>
            <person name="Emerson J.B."/>
            <person name="Anantharaman K."/>
            <person name="Thomas B.C."/>
            <person name="Malmstrom R."/>
            <person name="Stieglmeier M."/>
            <person name="Klingl A."/>
            <person name="Woyke T."/>
            <person name="Ryan C.M."/>
            <person name="Banfield J.F."/>
        </authorList>
    </citation>
    <scope>NUCLEOTIDE SEQUENCE [LARGE SCALE GENOMIC DNA]</scope>
</reference>
<comment type="caution">
    <text evidence="1">The sequence shown here is derived from an EMBL/GenBank/DDBJ whole genome shotgun (WGS) entry which is preliminary data.</text>
</comment>
<proteinExistence type="predicted"/>
<gene>
    <name evidence="1" type="ORF">COT97_03425</name>
</gene>
<protein>
    <submittedName>
        <fullName evidence="1">Uncharacterized protein</fullName>
    </submittedName>
</protein>
<evidence type="ECO:0000313" key="2">
    <source>
        <dbReference type="Proteomes" id="UP000229901"/>
    </source>
</evidence>
<evidence type="ECO:0000313" key="1">
    <source>
        <dbReference type="EMBL" id="PIR94028.1"/>
    </source>
</evidence>
<dbReference type="AlphaFoldDB" id="A0A2H0V4N8"/>